<evidence type="ECO:0000313" key="1">
    <source>
        <dbReference type="EMBL" id="QDT63450.1"/>
    </source>
</evidence>
<keyword evidence="2" id="KW-1185">Reference proteome</keyword>
<protein>
    <submittedName>
        <fullName evidence="1">Uncharacterized protein</fullName>
    </submittedName>
</protein>
<dbReference type="Proteomes" id="UP000319976">
    <property type="component" value="Chromosome"/>
</dbReference>
<dbReference type="EMBL" id="CP036316">
    <property type="protein sequence ID" value="QDT63450.1"/>
    <property type="molecule type" value="Genomic_DNA"/>
</dbReference>
<evidence type="ECO:0000313" key="2">
    <source>
        <dbReference type="Proteomes" id="UP000319976"/>
    </source>
</evidence>
<gene>
    <name evidence="1" type="ORF">V22_06720</name>
</gene>
<accession>A0A517T511</accession>
<organism evidence="1 2">
    <name type="scientific">Calycomorphotria hydatis</name>
    <dbReference type="NCBI Taxonomy" id="2528027"/>
    <lineage>
        <taxon>Bacteria</taxon>
        <taxon>Pseudomonadati</taxon>
        <taxon>Planctomycetota</taxon>
        <taxon>Planctomycetia</taxon>
        <taxon>Planctomycetales</taxon>
        <taxon>Planctomycetaceae</taxon>
        <taxon>Calycomorphotria</taxon>
    </lineage>
</organism>
<reference evidence="1 2" key="1">
    <citation type="submission" date="2019-02" db="EMBL/GenBank/DDBJ databases">
        <title>Deep-cultivation of Planctomycetes and their phenomic and genomic characterization uncovers novel biology.</title>
        <authorList>
            <person name="Wiegand S."/>
            <person name="Jogler M."/>
            <person name="Boedeker C."/>
            <person name="Pinto D."/>
            <person name="Vollmers J."/>
            <person name="Rivas-Marin E."/>
            <person name="Kohn T."/>
            <person name="Peeters S.H."/>
            <person name="Heuer A."/>
            <person name="Rast P."/>
            <person name="Oberbeckmann S."/>
            <person name="Bunk B."/>
            <person name="Jeske O."/>
            <person name="Meyerdierks A."/>
            <person name="Storesund J.E."/>
            <person name="Kallscheuer N."/>
            <person name="Luecker S."/>
            <person name="Lage O.M."/>
            <person name="Pohl T."/>
            <person name="Merkel B.J."/>
            <person name="Hornburger P."/>
            <person name="Mueller R.-W."/>
            <person name="Bruemmer F."/>
            <person name="Labrenz M."/>
            <person name="Spormann A.M."/>
            <person name="Op den Camp H."/>
            <person name="Overmann J."/>
            <person name="Amann R."/>
            <person name="Jetten M.S.M."/>
            <person name="Mascher T."/>
            <person name="Medema M.H."/>
            <person name="Devos D.P."/>
            <person name="Kaster A.-K."/>
            <person name="Ovreas L."/>
            <person name="Rohde M."/>
            <person name="Galperin M.Y."/>
            <person name="Jogler C."/>
        </authorList>
    </citation>
    <scope>NUCLEOTIDE SEQUENCE [LARGE SCALE GENOMIC DNA]</scope>
    <source>
        <strain evidence="1 2">V22</strain>
    </source>
</reference>
<name>A0A517T511_9PLAN</name>
<proteinExistence type="predicted"/>
<dbReference type="KEGG" id="chya:V22_06720"/>
<dbReference type="AlphaFoldDB" id="A0A517T511"/>
<sequence length="84" mass="8956">MIEENAATVVMETTHPVLATRIAMIVTATTMAGGTKVVVEGMKDAVGVVMTGMTRANPERLLRKEIAISFLWCGSQSCLSLVIC</sequence>